<evidence type="ECO:0000313" key="1">
    <source>
        <dbReference type="EMBL" id="CAI9921073.1"/>
    </source>
</evidence>
<proteinExistence type="predicted"/>
<evidence type="ECO:0000313" key="3">
    <source>
        <dbReference type="Proteomes" id="UP001642409"/>
    </source>
</evidence>
<organism evidence="1">
    <name type="scientific">Hexamita inflata</name>
    <dbReference type="NCBI Taxonomy" id="28002"/>
    <lineage>
        <taxon>Eukaryota</taxon>
        <taxon>Metamonada</taxon>
        <taxon>Diplomonadida</taxon>
        <taxon>Hexamitidae</taxon>
        <taxon>Hexamitinae</taxon>
        <taxon>Hexamita</taxon>
    </lineage>
</organism>
<evidence type="ECO:0000313" key="2">
    <source>
        <dbReference type="EMBL" id="CAL6094904.1"/>
    </source>
</evidence>
<keyword evidence="3" id="KW-1185">Reference proteome</keyword>
<dbReference type="AlphaFoldDB" id="A0AA86TSU1"/>
<gene>
    <name evidence="2" type="ORF">HINF_LOCUS67691</name>
    <name evidence="1" type="ORF">HINF_LOCUS8718</name>
</gene>
<accession>A0AA86TSU1</accession>
<reference evidence="2 3" key="2">
    <citation type="submission" date="2024-07" db="EMBL/GenBank/DDBJ databases">
        <authorList>
            <person name="Akdeniz Z."/>
        </authorList>
    </citation>
    <scope>NUCLEOTIDE SEQUENCE [LARGE SCALE GENOMIC DNA]</scope>
</reference>
<reference evidence="1" key="1">
    <citation type="submission" date="2023-06" db="EMBL/GenBank/DDBJ databases">
        <authorList>
            <person name="Kurt Z."/>
        </authorList>
    </citation>
    <scope>NUCLEOTIDE SEQUENCE</scope>
</reference>
<comment type="caution">
    <text evidence="1">The sequence shown here is derived from an EMBL/GenBank/DDBJ whole genome shotgun (WGS) entry which is preliminary data.</text>
</comment>
<name>A0AA86TSU1_9EUKA</name>
<dbReference type="EMBL" id="CATOUU010000213">
    <property type="protein sequence ID" value="CAI9921073.1"/>
    <property type="molecule type" value="Genomic_DNA"/>
</dbReference>
<dbReference type="Proteomes" id="UP001642409">
    <property type="component" value="Unassembled WGS sequence"/>
</dbReference>
<protein>
    <submittedName>
        <fullName evidence="2">Hypothetical_protein</fullName>
    </submittedName>
</protein>
<dbReference type="EMBL" id="CAXDID020000471">
    <property type="protein sequence ID" value="CAL6094904.1"/>
    <property type="molecule type" value="Genomic_DNA"/>
</dbReference>
<sequence>MYNLNTQLSMTISQINSNLQGQIDGSKSTIQSIQSALTGINRQINNISSVNAVQNQDILELKNQTWQNMSSLFWCQMEFKTQSHVDRSRSLVYCPSLQLYCNYFKINAFKDEIYCYININYYCGQQTYSRAQCGQMIQIAPEDD</sequence>